<dbReference type="RefSeq" id="WP_169947501.1">
    <property type="nucleotide sequence ID" value="NZ_CP053015.1"/>
</dbReference>
<keyword evidence="4" id="KW-1185">Reference proteome</keyword>
<evidence type="ECO:0000256" key="1">
    <source>
        <dbReference type="SAM" id="SignalP"/>
    </source>
</evidence>
<feature type="chain" id="PRO_5026874114" evidence="1">
    <location>
        <begin position="23"/>
        <end position="142"/>
    </location>
</feature>
<dbReference type="PANTHER" id="PTHR36919">
    <property type="entry name" value="BLR1215 PROTEIN"/>
    <property type="match status" value="1"/>
</dbReference>
<evidence type="ECO:0000259" key="2">
    <source>
        <dbReference type="Pfam" id="PF09917"/>
    </source>
</evidence>
<keyword evidence="1" id="KW-0732">Signal</keyword>
<sequence>MLRRLALIALPLTAMVATSGTAQSSANIAGRWRTDDGNAIILVAPCAGNARQFCGRITQMTNPTLARATDTNNPDESLRSRPLVGVPVLTGLTPSGQRFTGRGYSPEEGRNFNATVHVENGRLNVRGCVAVFCRTVVWTRAQ</sequence>
<evidence type="ECO:0000313" key="3">
    <source>
        <dbReference type="EMBL" id="QJQ33342.1"/>
    </source>
</evidence>
<dbReference type="Gene3D" id="2.40.128.520">
    <property type="match status" value="1"/>
</dbReference>
<dbReference type="Proteomes" id="UP000503018">
    <property type="component" value="Chromosome"/>
</dbReference>
<organism evidence="3 4">
    <name type="scientific">Sphingomonas lacunae</name>
    <dbReference type="NCBI Taxonomy" id="2698828"/>
    <lineage>
        <taxon>Bacteria</taxon>
        <taxon>Pseudomonadati</taxon>
        <taxon>Pseudomonadota</taxon>
        <taxon>Alphaproteobacteria</taxon>
        <taxon>Sphingomonadales</taxon>
        <taxon>Sphingomonadaceae</taxon>
        <taxon>Sphingomonas</taxon>
    </lineage>
</organism>
<feature type="signal peptide" evidence="1">
    <location>
        <begin position="1"/>
        <end position="22"/>
    </location>
</feature>
<dbReference type="Pfam" id="PF09917">
    <property type="entry name" value="DUF2147"/>
    <property type="match status" value="1"/>
</dbReference>
<gene>
    <name evidence="3" type="ORF">GV829_13585</name>
</gene>
<protein>
    <submittedName>
        <fullName evidence="3">DUF2147 domain-containing protein</fullName>
    </submittedName>
</protein>
<dbReference type="EMBL" id="CP053015">
    <property type="protein sequence ID" value="QJQ33342.1"/>
    <property type="molecule type" value="Genomic_DNA"/>
</dbReference>
<accession>A0A6M4AY87</accession>
<evidence type="ECO:0000313" key="4">
    <source>
        <dbReference type="Proteomes" id="UP000503018"/>
    </source>
</evidence>
<dbReference type="InterPro" id="IPR019223">
    <property type="entry name" value="DUF2147"/>
</dbReference>
<name>A0A6M4AY87_9SPHN</name>
<feature type="domain" description="DUF2147" evidence="2">
    <location>
        <begin position="30"/>
        <end position="140"/>
    </location>
</feature>
<dbReference type="AlphaFoldDB" id="A0A6M4AY87"/>
<dbReference type="PANTHER" id="PTHR36919:SF2">
    <property type="entry name" value="BLL6627 PROTEIN"/>
    <property type="match status" value="1"/>
</dbReference>
<reference evidence="3 4" key="1">
    <citation type="submission" date="2020-01" db="EMBL/GenBank/DDBJ databases">
        <title>Sphingomonas sp. strain CSW-10.</title>
        <authorList>
            <person name="Chen W.-M."/>
        </authorList>
    </citation>
    <scope>NUCLEOTIDE SEQUENCE [LARGE SCALE GENOMIC DNA]</scope>
    <source>
        <strain evidence="3 4">CSW-10</strain>
    </source>
</reference>
<dbReference type="KEGG" id="slan:GV829_13585"/>
<proteinExistence type="predicted"/>